<accession>X1FPK4</accession>
<dbReference type="EMBL" id="BARU01024121">
    <property type="protein sequence ID" value="GAH47596.1"/>
    <property type="molecule type" value="Genomic_DNA"/>
</dbReference>
<dbReference type="Gene3D" id="3.40.50.300">
    <property type="entry name" value="P-loop containing nucleotide triphosphate hydrolases"/>
    <property type="match status" value="1"/>
</dbReference>
<dbReference type="PROSITE" id="PS50893">
    <property type="entry name" value="ABC_TRANSPORTER_2"/>
    <property type="match status" value="1"/>
</dbReference>
<dbReference type="PROSITE" id="PS00211">
    <property type="entry name" value="ABC_TRANSPORTER_1"/>
    <property type="match status" value="1"/>
</dbReference>
<dbReference type="PANTHER" id="PTHR43820">
    <property type="entry name" value="HIGH-AFFINITY BRANCHED-CHAIN AMINO ACID TRANSPORT ATP-BINDING PROTEIN LIVF"/>
    <property type="match status" value="1"/>
</dbReference>
<protein>
    <recommendedName>
        <fullName evidence="4">ABC transporter domain-containing protein</fullName>
    </recommendedName>
</protein>
<dbReference type="InterPro" id="IPR003439">
    <property type="entry name" value="ABC_transporter-like_ATP-bd"/>
</dbReference>
<dbReference type="GO" id="GO:0015658">
    <property type="term" value="F:branched-chain amino acid transmembrane transporter activity"/>
    <property type="evidence" value="ECO:0007669"/>
    <property type="project" value="TreeGrafter"/>
</dbReference>
<dbReference type="InterPro" id="IPR052156">
    <property type="entry name" value="BCAA_Transport_ATP-bd_LivF"/>
</dbReference>
<dbReference type="GO" id="GO:0015807">
    <property type="term" value="P:L-amino acid transport"/>
    <property type="evidence" value="ECO:0007669"/>
    <property type="project" value="TreeGrafter"/>
</dbReference>
<keyword evidence="2" id="KW-0813">Transport</keyword>
<keyword evidence="3" id="KW-0029">Amino-acid transport</keyword>
<evidence type="ECO:0000256" key="1">
    <source>
        <dbReference type="ARBA" id="ARBA00005417"/>
    </source>
</evidence>
<name>X1FPK4_9ZZZZ</name>
<dbReference type="InterPro" id="IPR017871">
    <property type="entry name" value="ABC_transporter-like_CS"/>
</dbReference>
<comment type="caution">
    <text evidence="5">The sequence shown here is derived from an EMBL/GenBank/DDBJ whole genome shotgun (WGS) entry which is preliminary data.</text>
</comment>
<evidence type="ECO:0000256" key="3">
    <source>
        <dbReference type="ARBA" id="ARBA00022970"/>
    </source>
</evidence>
<evidence type="ECO:0000259" key="4">
    <source>
        <dbReference type="PROSITE" id="PS50893"/>
    </source>
</evidence>
<proteinExistence type="inferred from homology"/>
<dbReference type="AlphaFoldDB" id="X1FPK4"/>
<gene>
    <name evidence="5" type="ORF">S03H2_39066</name>
</gene>
<evidence type="ECO:0000313" key="5">
    <source>
        <dbReference type="EMBL" id="GAH47596.1"/>
    </source>
</evidence>
<dbReference type="GO" id="GO:0016887">
    <property type="term" value="F:ATP hydrolysis activity"/>
    <property type="evidence" value="ECO:0007669"/>
    <property type="project" value="InterPro"/>
</dbReference>
<dbReference type="Pfam" id="PF00005">
    <property type="entry name" value="ABC_tran"/>
    <property type="match status" value="1"/>
</dbReference>
<dbReference type="PANTHER" id="PTHR43820:SF8">
    <property type="entry name" value="ABC TRANSPORTER SUBSTRATE-BINDING PROTEIN"/>
    <property type="match status" value="1"/>
</dbReference>
<feature type="non-terminal residue" evidence="5">
    <location>
        <position position="1"/>
    </location>
</feature>
<reference evidence="5" key="1">
    <citation type="journal article" date="2014" name="Front. Microbiol.">
        <title>High frequency of phylogenetically diverse reductive dehalogenase-homologous genes in deep subseafloor sedimentary metagenomes.</title>
        <authorList>
            <person name="Kawai M."/>
            <person name="Futagami T."/>
            <person name="Toyoda A."/>
            <person name="Takaki Y."/>
            <person name="Nishi S."/>
            <person name="Hori S."/>
            <person name="Arai W."/>
            <person name="Tsubouchi T."/>
            <person name="Morono Y."/>
            <person name="Uchiyama I."/>
            <person name="Ito T."/>
            <person name="Fujiyama A."/>
            <person name="Inagaki F."/>
            <person name="Takami H."/>
        </authorList>
    </citation>
    <scope>NUCLEOTIDE SEQUENCE</scope>
    <source>
        <strain evidence="5">Expedition CK06-06</strain>
    </source>
</reference>
<comment type="similarity">
    <text evidence="1">Belongs to the ABC transporter superfamily.</text>
</comment>
<dbReference type="GO" id="GO:0005524">
    <property type="term" value="F:ATP binding"/>
    <property type="evidence" value="ECO:0007669"/>
    <property type="project" value="InterPro"/>
</dbReference>
<evidence type="ECO:0000256" key="2">
    <source>
        <dbReference type="ARBA" id="ARBA00022448"/>
    </source>
</evidence>
<organism evidence="5">
    <name type="scientific">marine sediment metagenome</name>
    <dbReference type="NCBI Taxonomy" id="412755"/>
    <lineage>
        <taxon>unclassified sequences</taxon>
        <taxon>metagenomes</taxon>
        <taxon>ecological metagenomes</taxon>
    </lineage>
</organism>
<sequence length="198" mass="22473">RGKIINNQSAESIVKTGICQVPEGRRSFPDLTTHENLIVGAFTRNDRKGVKEGFKRILEYFPALENRLHLKAGYLSGGEQQMLVIGRALMGRPSLLMLDEPSLGLAPIIVRQIFSIIEKINIEQSISILLIEQNANMALNIAKHGYIMENGRMVMDDPCDKLKKNEDVMEFYLGITEEGGKKSFADVKHYKRRKRWLS</sequence>
<dbReference type="InterPro" id="IPR027417">
    <property type="entry name" value="P-loop_NTPase"/>
</dbReference>
<dbReference type="SUPFAM" id="SSF52540">
    <property type="entry name" value="P-loop containing nucleoside triphosphate hydrolases"/>
    <property type="match status" value="1"/>
</dbReference>
<feature type="domain" description="ABC transporter" evidence="4">
    <location>
        <begin position="5"/>
        <end position="175"/>
    </location>
</feature>